<feature type="transmembrane region" description="Helical" evidence="1">
    <location>
        <begin position="43"/>
        <end position="63"/>
    </location>
</feature>
<dbReference type="Pfam" id="PF05360">
    <property type="entry name" value="YiaAB"/>
    <property type="match status" value="2"/>
</dbReference>
<proteinExistence type="predicted"/>
<evidence type="ECO:0000313" key="4">
    <source>
        <dbReference type="Proteomes" id="UP000241421"/>
    </source>
</evidence>
<dbReference type="EMBL" id="PXWF02000045">
    <property type="protein sequence ID" value="PWF55118.1"/>
    <property type="molecule type" value="Genomic_DNA"/>
</dbReference>
<keyword evidence="1" id="KW-0472">Membrane</keyword>
<comment type="caution">
    <text evidence="3">The sequence shown here is derived from an EMBL/GenBank/DDBJ whole genome shotgun (WGS) entry which is preliminary data.</text>
</comment>
<accession>A0A2U2I5T0</accession>
<organism evidence="3 4">
    <name type="scientific">Massilia glaciei</name>
    <dbReference type="NCBI Taxonomy" id="1524097"/>
    <lineage>
        <taxon>Bacteria</taxon>
        <taxon>Pseudomonadati</taxon>
        <taxon>Pseudomonadota</taxon>
        <taxon>Betaproteobacteria</taxon>
        <taxon>Burkholderiales</taxon>
        <taxon>Oxalobacteraceae</taxon>
        <taxon>Telluria group</taxon>
        <taxon>Massilia</taxon>
    </lineage>
</organism>
<evidence type="ECO:0000313" key="3">
    <source>
        <dbReference type="EMBL" id="PWF55118.1"/>
    </source>
</evidence>
<dbReference type="OrthoDB" id="3295178at2"/>
<dbReference type="InterPro" id="IPR038972">
    <property type="entry name" value="YiaA-like"/>
</dbReference>
<keyword evidence="4" id="KW-1185">Reference proteome</keyword>
<name>A0A2U2I5T0_9BURK</name>
<feature type="transmembrane region" description="Helical" evidence="1">
    <location>
        <begin position="75"/>
        <end position="99"/>
    </location>
</feature>
<feature type="domain" description="YiaAB two helix" evidence="2">
    <location>
        <begin position="76"/>
        <end position="128"/>
    </location>
</feature>
<evidence type="ECO:0000256" key="1">
    <source>
        <dbReference type="SAM" id="Phobius"/>
    </source>
</evidence>
<sequence length="144" mass="15282">MSTQQSNRPTGAFVGASWLAMAIGAGVYLVGVWNAAMGLNEKGYYLTLLMYGLFASVSLQKSVRDRLEGIKVTGIYFGLCWISVGMCLLLLTVGLWNATLASSEKGFFAMSFVLALFGAVAVQKNVRDIALADAQAGPAGRAMD</sequence>
<dbReference type="GO" id="GO:0006974">
    <property type="term" value="P:DNA damage response"/>
    <property type="evidence" value="ECO:0007669"/>
    <property type="project" value="TreeGrafter"/>
</dbReference>
<feature type="transmembrane region" description="Helical" evidence="1">
    <location>
        <begin position="105"/>
        <end position="122"/>
    </location>
</feature>
<feature type="domain" description="YiaAB two helix" evidence="2">
    <location>
        <begin position="13"/>
        <end position="65"/>
    </location>
</feature>
<keyword evidence="1" id="KW-1133">Transmembrane helix</keyword>
<reference evidence="3 4" key="1">
    <citation type="submission" date="2018-04" db="EMBL/GenBank/DDBJ databases">
        <title>Massilia violaceinigra sp. nov., a novel purple-pigmented bacterium isolated from Tianshan glacier, Xinjiang, China.</title>
        <authorList>
            <person name="Wang H."/>
        </authorList>
    </citation>
    <scope>NUCLEOTIDE SEQUENCE [LARGE SCALE GENOMIC DNA]</scope>
    <source>
        <strain evidence="3 4">B448-2</strain>
    </source>
</reference>
<dbReference type="InterPro" id="IPR008024">
    <property type="entry name" value="YiaAB"/>
</dbReference>
<evidence type="ECO:0000259" key="2">
    <source>
        <dbReference type="Pfam" id="PF05360"/>
    </source>
</evidence>
<dbReference type="GO" id="GO:0005886">
    <property type="term" value="C:plasma membrane"/>
    <property type="evidence" value="ECO:0007669"/>
    <property type="project" value="TreeGrafter"/>
</dbReference>
<dbReference type="NCBIfam" id="NF008482">
    <property type="entry name" value="PRK11383.1"/>
    <property type="match status" value="1"/>
</dbReference>
<dbReference type="Proteomes" id="UP000241421">
    <property type="component" value="Unassembled WGS sequence"/>
</dbReference>
<feature type="transmembrane region" description="Helical" evidence="1">
    <location>
        <begin position="12"/>
        <end position="31"/>
    </location>
</feature>
<dbReference type="AlphaFoldDB" id="A0A2U2I5T0"/>
<dbReference type="PANTHER" id="PTHR37290">
    <property type="entry name" value="INNER MEMBRANE PROTEIN YIAA-RELATED"/>
    <property type="match status" value="1"/>
</dbReference>
<keyword evidence="1" id="KW-0812">Transmembrane</keyword>
<dbReference type="PANTHER" id="PTHR37290:SF1">
    <property type="entry name" value="INNER MEMBRANE PROTEIN YIAA"/>
    <property type="match status" value="1"/>
</dbReference>
<protein>
    <recommendedName>
        <fullName evidence="2">YiaAB two helix domain-containing protein</fullName>
    </recommendedName>
</protein>
<gene>
    <name evidence="3" type="ORF">C7C56_003485</name>
</gene>
<dbReference type="RefSeq" id="WP_106756106.1">
    <property type="nucleotide sequence ID" value="NZ_PXWF02000045.1"/>
</dbReference>